<dbReference type="SMART" id="SM00717">
    <property type="entry name" value="SANT"/>
    <property type="match status" value="3"/>
</dbReference>
<dbReference type="Pfam" id="PF13921">
    <property type="entry name" value="Myb_DNA-bind_6"/>
    <property type="match status" value="1"/>
</dbReference>
<dbReference type="InterPro" id="IPR009057">
    <property type="entry name" value="Homeodomain-like_sf"/>
</dbReference>
<reference evidence="8" key="1">
    <citation type="submission" date="2025-08" db="UniProtKB">
        <authorList>
            <consortium name="RefSeq"/>
        </authorList>
    </citation>
    <scope>IDENTIFICATION</scope>
</reference>
<feature type="domain" description="Myb-like" evidence="5">
    <location>
        <begin position="38"/>
        <end position="89"/>
    </location>
</feature>
<evidence type="ECO:0000313" key="7">
    <source>
        <dbReference type="Proteomes" id="UP000695022"/>
    </source>
</evidence>
<feature type="region of interest" description="Disordered" evidence="4">
    <location>
        <begin position="695"/>
        <end position="722"/>
    </location>
</feature>
<dbReference type="GeneID" id="106808258"/>
<dbReference type="PANTHER" id="PTHR45614:SF25">
    <property type="entry name" value="MYB PROTEIN"/>
    <property type="match status" value="1"/>
</dbReference>
<protein>
    <submittedName>
        <fullName evidence="8">Myb-related protein A-like isoform X1</fullName>
    </submittedName>
</protein>
<sequence>MEDFTYYSNHSNMSYMSDSSESDALDHEYNIPAAKGGKKNINRGRWSREEDEKLKKMVDAHSTNDWKVVASFFPDRSDVQCQHRWQKVVNPELIKGPWTKEEDEYVVKLVKQYGPKRWSLIAKHLNGRIGKQCRERWHNHLNPDIKKTAWTEEEDRLIYEAHQKLGNRWAEIAKLLPGRTDNAIKNHWNSTMRRKYEEEEAQKEQGMKSHHMLQHVQKQQQQQQQQVAVSQTPLSVPQPPPPLHPPPAYVQHQQLYQAAPNPHQNLMVNQQHSENVIAATANQFHSQAHLQSAWPQNASYTQQSQVPEFESPIRWKVNGNGFLSPLRNLMGESNMLNSSSDGFADISAFDLLNGAEVDPSITPIKYTALKDKKVEYRFDGNSMHHLKNSTQMQGLIPITPQIASHLPVPAILSKKERLQNSVGDASRTDVSMRSELTHDDDDNDNEDEMSINSSVEASSSYMDVTVKTEGRSPQKLTPIKTLPFSPSRFLNSPISFSHMHSYTSTPVCSTSSATLTPDTQFSSLLRSADPMIVDSDRTQLTTPKVRRTLLEQAPKTPTPFKKAMAALEQKRGPVKTLPCGATRLDDIEEIISGDASAGRISLFGSIGETTMGMIKRVPNKENKSPMKKARKSLTDKWSTPGEIGFNSQDTYPGIILETPSKMLQTPPDTSLMFSPPSILRDSMTTGQQSLNDGFVCDDGVATEPDSSITNKRRRHSESLGSQHIESPTVELPTVVKLSVEWEKVACGKTKDQLEMVEQAKQWIEEVKPQPLIH</sequence>
<dbReference type="PANTHER" id="PTHR45614">
    <property type="entry name" value="MYB PROTEIN-RELATED"/>
    <property type="match status" value="1"/>
</dbReference>
<feature type="region of interest" description="Disordered" evidence="4">
    <location>
        <begin position="199"/>
        <end position="245"/>
    </location>
</feature>
<dbReference type="SUPFAM" id="SSF46689">
    <property type="entry name" value="Homeodomain-like"/>
    <property type="match status" value="2"/>
</dbReference>
<dbReference type="InterPro" id="IPR001005">
    <property type="entry name" value="SANT/Myb"/>
</dbReference>
<feature type="compositionally biased region" description="Basic and acidic residues" evidence="4">
    <location>
        <begin position="426"/>
        <end position="437"/>
    </location>
</feature>
<feature type="domain" description="HTH myb-type" evidence="6">
    <location>
        <begin position="90"/>
        <end position="145"/>
    </location>
</feature>
<feature type="domain" description="HTH myb-type" evidence="6">
    <location>
        <begin position="38"/>
        <end position="89"/>
    </location>
</feature>
<dbReference type="RefSeq" id="XP_014666375.1">
    <property type="nucleotide sequence ID" value="XM_014810889.1"/>
</dbReference>
<dbReference type="CDD" id="cd00167">
    <property type="entry name" value="SANT"/>
    <property type="match status" value="3"/>
</dbReference>
<dbReference type="PROSITE" id="PS50090">
    <property type="entry name" value="MYB_LIKE"/>
    <property type="match status" value="3"/>
</dbReference>
<keyword evidence="3" id="KW-0238">DNA-binding</keyword>
<dbReference type="Gene3D" id="1.10.10.60">
    <property type="entry name" value="Homeodomain-like"/>
    <property type="match status" value="3"/>
</dbReference>
<evidence type="ECO:0000313" key="8">
    <source>
        <dbReference type="RefSeq" id="XP_014666375.1"/>
    </source>
</evidence>
<organism evidence="7 8">
    <name type="scientific">Priapulus caudatus</name>
    <name type="common">Priapulid worm</name>
    <dbReference type="NCBI Taxonomy" id="37621"/>
    <lineage>
        <taxon>Eukaryota</taxon>
        <taxon>Metazoa</taxon>
        <taxon>Ecdysozoa</taxon>
        <taxon>Scalidophora</taxon>
        <taxon>Priapulida</taxon>
        <taxon>Priapulimorpha</taxon>
        <taxon>Priapulimorphida</taxon>
        <taxon>Priapulidae</taxon>
        <taxon>Priapulus</taxon>
    </lineage>
</organism>
<dbReference type="InterPro" id="IPR015395">
    <property type="entry name" value="C-myb_C"/>
</dbReference>
<accession>A0ABM1E2F4</accession>
<name>A0ABM1E2F4_PRICU</name>
<dbReference type="Proteomes" id="UP000695022">
    <property type="component" value="Unplaced"/>
</dbReference>
<feature type="region of interest" description="Disordered" evidence="4">
    <location>
        <begin position="620"/>
        <end position="651"/>
    </location>
</feature>
<gene>
    <name evidence="8" type="primary">LOC106808258</name>
</gene>
<dbReference type="Pfam" id="PF00249">
    <property type="entry name" value="Myb_DNA-binding"/>
    <property type="match status" value="1"/>
</dbReference>
<evidence type="ECO:0000256" key="1">
    <source>
        <dbReference type="ARBA" id="ARBA00004123"/>
    </source>
</evidence>
<proteinExistence type="predicted"/>
<feature type="domain" description="HTH myb-type" evidence="6">
    <location>
        <begin position="146"/>
        <end position="196"/>
    </location>
</feature>
<feature type="domain" description="Myb-like" evidence="5">
    <location>
        <begin position="90"/>
        <end position="141"/>
    </location>
</feature>
<keyword evidence="2" id="KW-0677">Repeat</keyword>
<evidence type="ECO:0000256" key="2">
    <source>
        <dbReference type="ARBA" id="ARBA00022737"/>
    </source>
</evidence>
<evidence type="ECO:0000259" key="6">
    <source>
        <dbReference type="PROSITE" id="PS51294"/>
    </source>
</evidence>
<feature type="compositionally biased region" description="Acidic residues" evidence="4">
    <location>
        <begin position="438"/>
        <end position="449"/>
    </location>
</feature>
<keyword evidence="7" id="KW-1185">Reference proteome</keyword>
<evidence type="ECO:0000256" key="4">
    <source>
        <dbReference type="SAM" id="MobiDB-lite"/>
    </source>
</evidence>
<feature type="compositionally biased region" description="Pro residues" evidence="4">
    <location>
        <begin position="236"/>
        <end position="245"/>
    </location>
</feature>
<feature type="domain" description="Myb-like" evidence="5">
    <location>
        <begin position="142"/>
        <end position="192"/>
    </location>
</feature>
<evidence type="ECO:0000256" key="3">
    <source>
        <dbReference type="ARBA" id="ARBA00023125"/>
    </source>
</evidence>
<dbReference type="InterPro" id="IPR050560">
    <property type="entry name" value="MYB_TF"/>
</dbReference>
<feature type="region of interest" description="Disordered" evidence="4">
    <location>
        <begin position="417"/>
        <end position="449"/>
    </location>
</feature>
<feature type="compositionally biased region" description="Low complexity" evidence="4">
    <location>
        <begin position="214"/>
        <end position="235"/>
    </location>
</feature>
<dbReference type="Pfam" id="PF09316">
    <property type="entry name" value="Cmyb_C"/>
    <property type="match status" value="1"/>
</dbReference>
<comment type="subcellular location">
    <subcellularLocation>
        <location evidence="1">Nucleus</location>
    </subcellularLocation>
</comment>
<evidence type="ECO:0000259" key="5">
    <source>
        <dbReference type="PROSITE" id="PS50090"/>
    </source>
</evidence>
<dbReference type="PROSITE" id="PS51294">
    <property type="entry name" value="HTH_MYB"/>
    <property type="match status" value="3"/>
</dbReference>
<dbReference type="InterPro" id="IPR017930">
    <property type="entry name" value="Myb_dom"/>
</dbReference>